<evidence type="ECO:0000313" key="2">
    <source>
        <dbReference type="EMBL" id="KRZ29096.1"/>
    </source>
</evidence>
<comment type="caution">
    <text evidence="2">The sequence shown here is derived from an EMBL/GenBank/DDBJ whole genome shotgun (WGS) entry which is preliminary data.</text>
</comment>
<dbReference type="EMBL" id="JYDS01000177">
    <property type="protein sequence ID" value="KRZ22300.1"/>
    <property type="molecule type" value="Genomic_DNA"/>
</dbReference>
<evidence type="ECO:0000313" key="4">
    <source>
        <dbReference type="Proteomes" id="UP000054826"/>
    </source>
</evidence>
<dbReference type="EMBL" id="JYDV01000144">
    <property type="protein sequence ID" value="KRZ29096.1"/>
    <property type="molecule type" value="Genomic_DNA"/>
</dbReference>
<dbReference type="AlphaFoldDB" id="A0A0V1J2P9"/>
<evidence type="ECO:0000313" key="1">
    <source>
        <dbReference type="EMBL" id="KRZ22300.1"/>
    </source>
</evidence>
<dbReference type="Proteomes" id="UP000054805">
    <property type="component" value="Unassembled WGS sequence"/>
</dbReference>
<name>A0A0V1J2P9_TRIPS</name>
<organism evidence="2 4">
    <name type="scientific">Trichinella pseudospiralis</name>
    <name type="common">Parasitic roundworm</name>
    <dbReference type="NCBI Taxonomy" id="6337"/>
    <lineage>
        <taxon>Eukaryota</taxon>
        <taxon>Metazoa</taxon>
        <taxon>Ecdysozoa</taxon>
        <taxon>Nematoda</taxon>
        <taxon>Enoplea</taxon>
        <taxon>Dorylaimia</taxon>
        <taxon>Trichinellida</taxon>
        <taxon>Trichinellidae</taxon>
        <taxon>Trichinella</taxon>
    </lineage>
</organism>
<protein>
    <submittedName>
        <fullName evidence="2">Uncharacterized protein</fullName>
    </submittedName>
</protein>
<reference evidence="3 4" key="1">
    <citation type="submission" date="2015-01" db="EMBL/GenBank/DDBJ databases">
        <title>Evolution of Trichinella species and genotypes.</title>
        <authorList>
            <person name="Korhonen P.K."/>
            <person name="Edoardo P."/>
            <person name="Giuseppe L.R."/>
            <person name="Gasser R.B."/>
        </authorList>
    </citation>
    <scope>NUCLEOTIDE SEQUENCE [LARGE SCALE GENOMIC DNA]</scope>
    <source>
        <strain evidence="2">ISS176</strain>
        <strain evidence="1">ISS588</strain>
    </source>
</reference>
<proteinExistence type="predicted"/>
<dbReference type="Proteomes" id="UP000054826">
    <property type="component" value="Unassembled WGS sequence"/>
</dbReference>
<accession>A0A0V1J2P9</accession>
<evidence type="ECO:0000313" key="3">
    <source>
        <dbReference type="Proteomes" id="UP000054805"/>
    </source>
</evidence>
<keyword evidence="3" id="KW-1185">Reference proteome</keyword>
<gene>
    <name evidence="1" type="ORF">T4B_6903</name>
    <name evidence="2" type="ORF">T4C_11787</name>
</gene>
<sequence>MTCLINNKYTLLTKCEFQSKILLANYLFKQLLLHEPQKERQRKINMLFISFWKSFNANERNANEE</sequence>